<feature type="transmembrane region" description="Helical" evidence="5">
    <location>
        <begin position="123"/>
        <end position="140"/>
    </location>
</feature>
<accession>C4ZM89</accession>
<dbReference type="EMBL" id="CP001281">
    <property type="protein sequence ID" value="ACK54603.1"/>
    <property type="molecule type" value="Genomic_DNA"/>
</dbReference>
<evidence type="ECO:0000313" key="7">
    <source>
        <dbReference type="Proteomes" id="UP000002186"/>
    </source>
</evidence>
<dbReference type="AlphaFoldDB" id="C4ZM89"/>
<name>C4ZM89_THASP</name>
<keyword evidence="1 5" id="KW-0812">Transmembrane</keyword>
<keyword evidence="7" id="KW-1185">Reference proteome</keyword>
<feature type="transmembrane region" description="Helical" evidence="5">
    <location>
        <begin position="240"/>
        <end position="260"/>
    </location>
</feature>
<dbReference type="eggNOG" id="COG2814">
    <property type="taxonomic scope" value="Bacteria"/>
</dbReference>
<dbReference type="STRING" id="85643.Tmz1t_1851"/>
<dbReference type="SUPFAM" id="SSF103473">
    <property type="entry name" value="MFS general substrate transporter"/>
    <property type="match status" value="2"/>
</dbReference>
<feature type="transmembrane region" description="Helical" evidence="5">
    <location>
        <begin position="346"/>
        <end position="371"/>
    </location>
</feature>
<dbReference type="KEGG" id="tmz:Tmz1t_1851"/>
<dbReference type="Gene3D" id="1.20.1250.20">
    <property type="entry name" value="MFS general substrate transporter like domains"/>
    <property type="match status" value="1"/>
</dbReference>
<feature type="transmembrane region" description="Helical" evidence="5">
    <location>
        <begin position="410"/>
        <end position="431"/>
    </location>
</feature>
<dbReference type="GO" id="GO:0022857">
    <property type="term" value="F:transmembrane transporter activity"/>
    <property type="evidence" value="ECO:0007669"/>
    <property type="project" value="InterPro"/>
</dbReference>
<dbReference type="InterPro" id="IPR036259">
    <property type="entry name" value="MFS_trans_sf"/>
</dbReference>
<feature type="transmembrane region" description="Helical" evidence="5">
    <location>
        <begin position="272"/>
        <end position="297"/>
    </location>
</feature>
<evidence type="ECO:0000256" key="5">
    <source>
        <dbReference type="SAM" id="Phobius"/>
    </source>
</evidence>
<feature type="transmembrane region" description="Helical" evidence="5">
    <location>
        <begin position="99"/>
        <end position="117"/>
    </location>
</feature>
<dbReference type="PANTHER" id="PTHR23547:SF1">
    <property type="entry name" value="MAJOR FACILITATOR SUPERFAMILY MFS_1"/>
    <property type="match status" value="1"/>
</dbReference>
<dbReference type="InterPro" id="IPR011701">
    <property type="entry name" value="MFS"/>
</dbReference>
<feature type="transmembrane region" description="Helical" evidence="5">
    <location>
        <begin position="383"/>
        <end position="404"/>
    </location>
</feature>
<dbReference type="HOGENOM" id="CLU_030532_1_0_4"/>
<feature type="transmembrane region" description="Helical" evidence="5">
    <location>
        <begin position="39"/>
        <end position="60"/>
    </location>
</feature>
<keyword evidence="3 5" id="KW-0472">Membrane</keyword>
<feature type="transmembrane region" description="Helical" evidence="5">
    <location>
        <begin position="318"/>
        <end position="340"/>
    </location>
</feature>
<evidence type="ECO:0000313" key="6">
    <source>
        <dbReference type="EMBL" id="ACK54603.1"/>
    </source>
</evidence>
<evidence type="ECO:0000256" key="2">
    <source>
        <dbReference type="ARBA" id="ARBA00022989"/>
    </source>
</evidence>
<feature type="transmembrane region" description="Helical" evidence="5">
    <location>
        <begin position="66"/>
        <end position="87"/>
    </location>
</feature>
<evidence type="ECO:0000256" key="4">
    <source>
        <dbReference type="SAM" id="MobiDB-lite"/>
    </source>
</evidence>
<feature type="transmembrane region" description="Helical" evidence="5">
    <location>
        <begin position="183"/>
        <end position="200"/>
    </location>
</feature>
<feature type="region of interest" description="Disordered" evidence="4">
    <location>
        <begin position="1"/>
        <end position="26"/>
    </location>
</feature>
<dbReference type="NCBIfam" id="NF033734">
    <property type="entry name" value="MFS_ArsJ"/>
    <property type="match status" value="1"/>
</dbReference>
<evidence type="ECO:0000256" key="3">
    <source>
        <dbReference type="ARBA" id="ARBA00023136"/>
    </source>
</evidence>
<gene>
    <name evidence="6" type="ordered locus">Tmz1t_1851</name>
</gene>
<reference evidence="7" key="1">
    <citation type="submission" date="2009-05" db="EMBL/GenBank/DDBJ databases">
        <title>Complete sequence of chromosome of Thauera sp. MZ1T.</title>
        <authorList>
            <consortium name="US DOE Joint Genome Institute"/>
            <person name="Lucas S."/>
            <person name="Copeland A."/>
            <person name="Lapidus A."/>
            <person name="Glavina del Rio T."/>
            <person name="Dalin E."/>
            <person name="Tice H."/>
            <person name="Bruce D."/>
            <person name="Goodwin L."/>
            <person name="Pitluck S."/>
            <person name="Sims D."/>
            <person name="Brettin T."/>
            <person name="Detter J.C."/>
            <person name="Han C."/>
            <person name="Larimer F."/>
            <person name="Land M."/>
            <person name="Hauser L."/>
            <person name="Kyrpides N."/>
            <person name="Mikhailova N."/>
            <person name="Sayler G.S."/>
        </authorList>
    </citation>
    <scope>NUCLEOTIDE SEQUENCE [LARGE SCALE GENOMIC DNA]</scope>
    <source>
        <strain evidence="7">MZ1T</strain>
    </source>
</reference>
<organism evidence="6 7">
    <name type="scientific">Thauera aminoaromatica</name>
    <dbReference type="NCBI Taxonomy" id="164330"/>
    <lineage>
        <taxon>Bacteria</taxon>
        <taxon>Pseudomonadati</taxon>
        <taxon>Pseudomonadota</taxon>
        <taxon>Betaproteobacteria</taxon>
        <taxon>Rhodocyclales</taxon>
        <taxon>Zoogloeaceae</taxon>
        <taxon>Thauera</taxon>
    </lineage>
</organism>
<dbReference type="Proteomes" id="UP000002186">
    <property type="component" value="Chromosome"/>
</dbReference>
<dbReference type="RefSeq" id="WP_012585221.1">
    <property type="nucleotide sequence ID" value="NC_011662.2"/>
</dbReference>
<keyword evidence="2 5" id="KW-1133">Transmembrane helix</keyword>
<proteinExistence type="predicted"/>
<sequence length="443" mass="46558">MNEPPRALRSLPPEGAGSSVGRPGGGPQHAARNYAVVTAAYWGFTLTDGALRMLVLLHFYRLGYSPFTLAFLFLLYEAAGVLANLVGGWLATQHGIARMLAVGLVTQILGFGLLSALDPGWTATMAVAWVVVAQGICGVAKDLTKTASKSAIKLTQAQFQAEANEQGAGQLFKWVAWFTGSKNAMKGIGFFLGGVLLEVLGFRGALWAMAGLLALVLAGVLLALPPMMGRKKASGSVRELFAKSPGINALAAARVALFGARDVWFVVGVPVFLYSAGWTFTMVGTFLAGWTIAYGLVQALAPQIVRRSADGLSREVPAARLWSALLALIPAALAVAVWLQVPGLEWVVVGGLGLFGFAFAVNSSVHSYLVLAYAGSEKAAEDVGFYYAANALGRFIGTLLSGLLYQWGGLPYALVGSAAMLLGCWLVTLALPLERHDAARAAP</sequence>
<protein>
    <submittedName>
        <fullName evidence="6">Major facilitator superfamily MFS_1</fullName>
    </submittedName>
</protein>
<evidence type="ECO:0000256" key="1">
    <source>
        <dbReference type="ARBA" id="ARBA00022692"/>
    </source>
</evidence>
<dbReference type="OrthoDB" id="186809at2"/>
<feature type="transmembrane region" description="Helical" evidence="5">
    <location>
        <begin position="206"/>
        <end position="228"/>
    </location>
</feature>
<dbReference type="InterPro" id="IPR047769">
    <property type="entry name" value="MFS_ArsJ"/>
</dbReference>
<reference evidence="6 7" key="2">
    <citation type="journal article" date="2012" name="Stand. Genomic Sci.">
        <title>Complete genome sequence of Thauera aminoaromatica strain MZ1T.</title>
        <authorList>
            <person name="Jiang K."/>
            <person name="Sanseverino J."/>
            <person name="Chauhan A."/>
            <person name="Lucas S."/>
            <person name="Copeland A."/>
            <person name="Lapidus A."/>
            <person name="Del Rio T.G."/>
            <person name="Dalin E."/>
            <person name="Tice H."/>
            <person name="Bruce D."/>
            <person name="Goodwin L."/>
            <person name="Pitluck S."/>
            <person name="Sims D."/>
            <person name="Brettin T."/>
            <person name="Detter J.C."/>
            <person name="Han C."/>
            <person name="Chang Y.J."/>
            <person name="Larimer F."/>
            <person name="Land M."/>
            <person name="Hauser L."/>
            <person name="Kyrpides N.C."/>
            <person name="Mikhailova N."/>
            <person name="Moser S."/>
            <person name="Jegier P."/>
            <person name="Close D."/>
            <person name="Debruyn J.M."/>
            <person name="Wang Y."/>
            <person name="Layton A.C."/>
            <person name="Allen M.S."/>
            <person name="Sayler G.S."/>
        </authorList>
    </citation>
    <scope>NUCLEOTIDE SEQUENCE [LARGE SCALE GENOMIC DNA]</scope>
    <source>
        <strain evidence="6 7">MZ1T</strain>
    </source>
</reference>
<dbReference type="Pfam" id="PF07690">
    <property type="entry name" value="MFS_1"/>
    <property type="match status" value="1"/>
</dbReference>
<dbReference type="PANTHER" id="PTHR23547">
    <property type="entry name" value="MAJOR FACILITATOR SUPERFAMILY DOMAIN, GENERAL SUBSTRATE TRANSPORTER"/>
    <property type="match status" value="1"/>
</dbReference>